<evidence type="ECO:0000256" key="1">
    <source>
        <dbReference type="SAM" id="MobiDB-lite"/>
    </source>
</evidence>
<name>A0A0N0NMA3_9EURO</name>
<dbReference type="STRING" id="1664694.A0A0N0NMA3"/>
<dbReference type="Proteomes" id="UP000038010">
    <property type="component" value="Unassembled WGS sequence"/>
</dbReference>
<dbReference type="VEuPathDB" id="FungiDB:AB675_11333"/>
<evidence type="ECO:0000313" key="3">
    <source>
        <dbReference type="Proteomes" id="UP000038010"/>
    </source>
</evidence>
<proteinExistence type="predicted"/>
<reference evidence="2 3" key="1">
    <citation type="submission" date="2015-06" db="EMBL/GenBank/DDBJ databases">
        <title>Draft genome of the ant-associated black yeast Phialophora attae CBS 131958.</title>
        <authorList>
            <person name="Moreno L.F."/>
            <person name="Stielow B.J."/>
            <person name="de Hoog S."/>
            <person name="Vicente V.A."/>
            <person name="Weiss V.A."/>
            <person name="de Vries M."/>
            <person name="Cruz L.M."/>
            <person name="Souza E.M."/>
        </authorList>
    </citation>
    <scope>NUCLEOTIDE SEQUENCE [LARGE SCALE GENOMIC DNA]</scope>
    <source>
        <strain evidence="2 3">CBS 131958</strain>
    </source>
</reference>
<accession>A0A0N0NMA3</accession>
<feature type="region of interest" description="Disordered" evidence="1">
    <location>
        <begin position="1"/>
        <end position="23"/>
    </location>
</feature>
<protein>
    <submittedName>
        <fullName evidence="2">Uncharacterized protein</fullName>
    </submittedName>
</protein>
<sequence>MAPAKPQSTSPPQHEPPKSPGTIILPESVPDSQSFRVAQLLSTHLASHDDLKYSMTWLWGAYISELPRHMVYHPALSAAVETLLMVHQTICVDSSSQARRSHQILLHRSYIEAITSVRLRLDLPNARREPEMLCAVFILSSISPYFEGVDSVFKNPHAKGAIEILRARKFSTASDSSNNNDSFDTFTLSMLRNATALKAIVDGEEDMTPADWEMYENSYQYTDTVGRLLRCAVRTGRVFAFARTTQPQSPEEAIAFQQALQLELELEVIVLELEQDIERATPPANLVSPQRPHAQALRNYTQALVLYAQILCLLQSIRPLETNNCSPDFEQDIIVLVSRTLSVAEQAKIYRPLGANWIVIGLMATWCATMGTAFQMEVAEVMDGWRAEGPKSLDKADSVVPRGVLYGWWRRVTLGRGRGAGSGGFPSLIDERSGGGGKWAAGYATAGHETGRSNMLFVPARTALY</sequence>
<organism evidence="2 3">
    <name type="scientific">Cyphellophora attinorum</name>
    <dbReference type="NCBI Taxonomy" id="1664694"/>
    <lineage>
        <taxon>Eukaryota</taxon>
        <taxon>Fungi</taxon>
        <taxon>Dikarya</taxon>
        <taxon>Ascomycota</taxon>
        <taxon>Pezizomycotina</taxon>
        <taxon>Eurotiomycetes</taxon>
        <taxon>Chaetothyriomycetidae</taxon>
        <taxon>Chaetothyriales</taxon>
        <taxon>Cyphellophoraceae</taxon>
        <taxon>Cyphellophora</taxon>
    </lineage>
</organism>
<gene>
    <name evidence="2" type="ORF">AB675_11333</name>
</gene>
<dbReference type="GeneID" id="28732049"/>
<dbReference type="RefSeq" id="XP_017999942.1">
    <property type="nucleotide sequence ID" value="XM_018140169.1"/>
</dbReference>
<dbReference type="OrthoDB" id="4314040at2759"/>
<dbReference type="AlphaFoldDB" id="A0A0N0NMA3"/>
<comment type="caution">
    <text evidence="2">The sequence shown here is derived from an EMBL/GenBank/DDBJ whole genome shotgun (WGS) entry which is preliminary data.</text>
</comment>
<evidence type="ECO:0000313" key="2">
    <source>
        <dbReference type="EMBL" id="KPI39979.1"/>
    </source>
</evidence>
<dbReference type="EMBL" id="LFJN01000013">
    <property type="protein sequence ID" value="KPI39979.1"/>
    <property type="molecule type" value="Genomic_DNA"/>
</dbReference>
<keyword evidence="3" id="KW-1185">Reference proteome</keyword>
<feature type="compositionally biased region" description="Polar residues" evidence="1">
    <location>
        <begin position="1"/>
        <end position="12"/>
    </location>
</feature>